<reference evidence="2" key="1">
    <citation type="submission" date="2020-05" db="EMBL/GenBank/DDBJ databases">
        <title>Mycena genomes resolve the evolution of fungal bioluminescence.</title>
        <authorList>
            <person name="Tsai I.J."/>
        </authorList>
    </citation>
    <scope>NUCLEOTIDE SEQUENCE</scope>
    <source>
        <strain evidence="2">CCC161011</strain>
    </source>
</reference>
<dbReference type="Proteomes" id="UP000620124">
    <property type="component" value="Unassembled WGS sequence"/>
</dbReference>
<gene>
    <name evidence="2" type="ORF">MVEN_01031400</name>
</gene>
<evidence type="ECO:0000313" key="2">
    <source>
        <dbReference type="EMBL" id="KAF7356954.1"/>
    </source>
</evidence>
<keyword evidence="1" id="KW-0472">Membrane</keyword>
<keyword evidence="1" id="KW-0812">Transmembrane</keyword>
<organism evidence="2 3">
    <name type="scientific">Mycena venus</name>
    <dbReference type="NCBI Taxonomy" id="2733690"/>
    <lineage>
        <taxon>Eukaryota</taxon>
        <taxon>Fungi</taxon>
        <taxon>Dikarya</taxon>
        <taxon>Basidiomycota</taxon>
        <taxon>Agaricomycotina</taxon>
        <taxon>Agaricomycetes</taxon>
        <taxon>Agaricomycetidae</taxon>
        <taxon>Agaricales</taxon>
        <taxon>Marasmiineae</taxon>
        <taxon>Mycenaceae</taxon>
        <taxon>Mycena</taxon>
    </lineage>
</organism>
<accession>A0A8H6YDE5</accession>
<dbReference type="AlphaFoldDB" id="A0A8H6YDE5"/>
<evidence type="ECO:0000256" key="1">
    <source>
        <dbReference type="SAM" id="Phobius"/>
    </source>
</evidence>
<sequence length="149" mass="16769">MPKPEVTLVSELGGWLSHLCGSLSSTIGLVLLCVIVLFVAFKRRARVVVPGKSVGNAARAPNPKRPFGEWLPQSFTYPEFEASPHAPSEIKPPMYRPFRWGEYHVTMGIRSMHWGEWIELDDQYDVEVPIGTHIAYAYQCIGLVFLLGR</sequence>
<comment type="caution">
    <text evidence="2">The sequence shown here is derived from an EMBL/GenBank/DDBJ whole genome shotgun (WGS) entry which is preliminary data.</text>
</comment>
<keyword evidence="1" id="KW-1133">Transmembrane helix</keyword>
<proteinExistence type="predicted"/>
<keyword evidence="3" id="KW-1185">Reference proteome</keyword>
<dbReference type="OrthoDB" id="497541at2759"/>
<feature type="transmembrane region" description="Helical" evidence="1">
    <location>
        <begin position="15"/>
        <end position="41"/>
    </location>
</feature>
<dbReference type="EMBL" id="JACAZI010000007">
    <property type="protein sequence ID" value="KAF7356954.1"/>
    <property type="molecule type" value="Genomic_DNA"/>
</dbReference>
<evidence type="ECO:0000313" key="3">
    <source>
        <dbReference type="Proteomes" id="UP000620124"/>
    </source>
</evidence>
<protein>
    <submittedName>
        <fullName evidence="2">Uncharacterized protein</fullName>
    </submittedName>
</protein>
<name>A0A8H6YDE5_9AGAR</name>